<dbReference type="KEGG" id="vg:18502839"/>
<dbReference type="OrthoDB" id="25274at10239"/>
<keyword evidence="2" id="KW-1185">Reference proteome</keyword>
<evidence type="ECO:0000313" key="1">
    <source>
        <dbReference type="EMBL" id="AHG23857.1"/>
    </source>
</evidence>
<name>W0LN32_9CAUD</name>
<dbReference type="Proteomes" id="UP000019119">
    <property type="component" value="Segment"/>
</dbReference>
<dbReference type="RefSeq" id="YP_009005819.1">
    <property type="nucleotide sequence ID" value="NC_023564.1"/>
</dbReference>
<organism evidence="1 2">
    <name type="scientific">Mycobacterium phage EagleEye</name>
    <dbReference type="NCBI Taxonomy" id="1429759"/>
    <lineage>
        <taxon>Viruses</taxon>
        <taxon>Duplodnaviria</taxon>
        <taxon>Heunggongvirae</taxon>
        <taxon>Uroviricota</taxon>
        <taxon>Caudoviricetes</taxon>
        <taxon>Eagleeyevirus</taxon>
        <taxon>Eagleeyevirus eagleeye</taxon>
    </lineage>
</organism>
<reference evidence="1 2" key="1">
    <citation type="submission" date="2013-11" db="EMBL/GenBank/DDBJ databases">
        <authorList>
            <person name="Awa H."/>
            <person name="Bernal J.T."/>
            <person name="Coelho R.E."/>
            <person name="Culpepper S.C."/>
            <person name="Devaraju V.S."/>
            <person name="Higgins R.T."/>
            <person name="Husein A.J."/>
            <person name="Johnston E.M."/>
            <person name="Jung J.A."/>
            <person name="Kanani-Hendijani T.A."/>
            <person name="Knapp R.E."/>
            <person name="Lepiocha N."/>
            <person name="McCarter A.J."/>
            <person name="Merlau P.R."/>
            <person name="Monfared M.S."/>
            <person name="Olney H.P."/>
            <person name="Pineda M.R."/>
            <person name="Pizzini S.E."/>
            <person name="Roberson D.J."/>
            <person name="Rodriguez J."/>
            <person name="Simpson N.A."/>
            <person name="Stevens S.C."/>
            <person name="Stroub-Tahmassi C.A."/>
            <person name="Syed N."/>
            <person name="Torres S.E."/>
            <person name="Townsend C.W."/>
            <person name="White X.E."/>
            <person name="Willette C.E."/>
            <person name="Deming K.E."/>
            <person name="Simon S.E."/>
            <person name="Benjamin R.C."/>
            <person name="Hughes L.E."/>
            <person name="Hale R.H."/>
            <person name="Lamson-Kim T."/>
            <person name="Visi D.H."/>
            <person name="Allen M.S."/>
            <person name="Bradley K.W."/>
            <person name="Clarke D.Q."/>
            <person name="Lewis M.F."/>
            <person name="Barker L.P."/>
            <person name="Bailey C."/>
            <person name="Asai D.J."/>
            <person name="Garber M.L."/>
            <person name="Bowman C.A."/>
            <person name="Russell D.A."/>
            <person name="Pope W.H."/>
            <person name="Jacobs-Sera D."/>
            <person name="Hendrix R.W."/>
            <person name="Hatfull G.F."/>
        </authorList>
    </citation>
    <scope>NUCLEOTIDE SEQUENCE [LARGE SCALE GENOMIC DNA]</scope>
</reference>
<dbReference type="GeneID" id="18502839"/>
<gene>
    <name evidence="1" type="primary">77</name>
    <name evidence="1" type="ORF">PBI_EAGLEEYE_77</name>
</gene>
<dbReference type="EMBL" id="KF861510">
    <property type="protein sequence ID" value="AHG23857.1"/>
    <property type="molecule type" value="Genomic_DNA"/>
</dbReference>
<sequence length="66" mass="7624">MKEYRKSVDLDPDLDYTYVELGPVDGRPAWHPQAHPSRWPFPTPEAAQRFADGVRAEYPGREVVVR</sequence>
<protein>
    <submittedName>
        <fullName evidence="1">Uncharacterized protein</fullName>
    </submittedName>
</protein>
<evidence type="ECO:0000313" key="2">
    <source>
        <dbReference type="Proteomes" id="UP000019119"/>
    </source>
</evidence>
<proteinExistence type="predicted"/>
<accession>W0LN32</accession>